<dbReference type="PANTHER" id="PTHR10000">
    <property type="entry name" value="PHOSPHOSERINE PHOSPHATASE"/>
    <property type="match status" value="1"/>
</dbReference>
<dbReference type="Pfam" id="PF08282">
    <property type="entry name" value="Hydrolase_3"/>
    <property type="match status" value="1"/>
</dbReference>
<dbReference type="RefSeq" id="WP_070198446.1">
    <property type="nucleotide sequence ID" value="NZ_LJGU01000148.1"/>
</dbReference>
<dbReference type="Gene3D" id="3.30.1240.10">
    <property type="match status" value="1"/>
</dbReference>
<dbReference type="STRING" id="1075402.AN216_22075"/>
<accession>A0A1E7JWT0</accession>
<protein>
    <submittedName>
        <fullName evidence="2">Hydrolase</fullName>
    </submittedName>
</protein>
<dbReference type="GO" id="GO:0000287">
    <property type="term" value="F:magnesium ion binding"/>
    <property type="evidence" value="ECO:0007669"/>
    <property type="project" value="TreeGrafter"/>
</dbReference>
<dbReference type="EMBL" id="LJGU01000148">
    <property type="protein sequence ID" value="OEU96057.1"/>
    <property type="molecule type" value="Genomic_DNA"/>
</dbReference>
<reference evidence="2 3" key="1">
    <citation type="journal article" date="2016" name="Front. Microbiol.">
        <title>Comparative Genomics Analysis of Streptomyces Species Reveals Their Adaptation to the Marine Environment and Their Diversity at the Genomic Level.</title>
        <authorList>
            <person name="Tian X."/>
            <person name="Zhang Z."/>
            <person name="Yang T."/>
            <person name="Chen M."/>
            <person name="Li J."/>
            <person name="Chen F."/>
            <person name="Yang J."/>
            <person name="Li W."/>
            <person name="Zhang B."/>
            <person name="Zhang Z."/>
            <person name="Wu J."/>
            <person name="Zhang C."/>
            <person name="Long L."/>
            <person name="Xiao J."/>
        </authorList>
    </citation>
    <scope>NUCLEOTIDE SEQUENCE [LARGE SCALE GENOMIC DNA]</scope>
    <source>
        <strain evidence="2 3">SCSIO 02100</strain>
    </source>
</reference>
<evidence type="ECO:0000256" key="1">
    <source>
        <dbReference type="SAM" id="MobiDB-lite"/>
    </source>
</evidence>
<keyword evidence="3" id="KW-1185">Reference proteome</keyword>
<dbReference type="SUPFAM" id="SSF56784">
    <property type="entry name" value="HAD-like"/>
    <property type="match status" value="1"/>
</dbReference>
<evidence type="ECO:0000313" key="3">
    <source>
        <dbReference type="Proteomes" id="UP000176101"/>
    </source>
</evidence>
<dbReference type="GO" id="GO:0005829">
    <property type="term" value="C:cytosol"/>
    <property type="evidence" value="ECO:0007669"/>
    <property type="project" value="TreeGrafter"/>
</dbReference>
<organism evidence="2 3">
    <name type="scientific">Streptomyces oceani</name>
    <dbReference type="NCBI Taxonomy" id="1075402"/>
    <lineage>
        <taxon>Bacteria</taxon>
        <taxon>Bacillati</taxon>
        <taxon>Actinomycetota</taxon>
        <taxon>Actinomycetes</taxon>
        <taxon>Kitasatosporales</taxon>
        <taxon>Streptomycetaceae</taxon>
        <taxon>Streptomyces</taxon>
    </lineage>
</organism>
<name>A0A1E7JWT0_9ACTN</name>
<sequence>MTDPLVRPSDAGARPGPRPRLIATDLDGTLLRDDKTVSDRTVAALAAAEAAGVQVFFVTGRPARWMGVVSDHVHGHGLAICANGAAVVDLHRGGRLVRVRALERDNGLAVVDALREAAPGVTFAVERTSGIYYEPGYPAFPLDPGALTAPAEKLLTMDVPEADEDAAPYDEPRARGAVGADSGVQDGPAHPVLKVLAHHQDLDPDDFLTLGRTHAGGHAEFTRSSPSALLEISGGGVSKASTLAQCCAERGIAPEEVVAFGDMPNDLEMLTWAGTSYAMANAHPAVLAATTHRTSTNGEDGVAAVIERLLSSDD</sequence>
<dbReference type="PANTHER" id="PTHR10000:SF8">
    <property type="entry name" value="HAD SUPERFAMILY HYDROLASE-LIKE, TYPE 3"/>
    <property type="match status" value="1"/>
</dbReference>
<gene>
    <name evidence="2" type="ORF">AN216_22075</name>
</gene>
<dbReference type="PATRIC" id="fig|1075402.3.peg.612"/>
<dbReference type="GO" id="GO:0016791">
    <property type="term" value="F:phosphatase activity"/>
    <property type="evidence" value="ECO:0007669"/>
    <property type="project" value="TreeGrafter"/>
</dbReference>
<dbReference type="InterPro" id="IPR023214">
    <property type="entry name" value="HAD_sf"/>
</dbReference>
<comment type="caution">
    <text evidence="2">The sequence shown here is derived from an EMBL/GenBank/DDBJ whole genome shotgun (WGS) entry which is preliminary data.</text>
</comment>
<proteinExistence type="predicted"/>
<dbReference type="InterPro" id="IPR036412">
    <property type="entry name" value="HAD-like_sf"/>
</dbReference>
<feature type="region of interest" description="Disordered" evidence="1">
    <location>
        <begin position="165"/>
        <end position="184"/>
    </location>
</feature>
<keyword evidence="2" id="KW-0378">Hydrolase</keyword>
<dbReference type="Gene3D" id="3.40.50.1000">
    <property type="entry name" value="HAD superfamily/HAD-like"/>
    <property type="match status" value="1"/>
</dbReference>
<dbReference type="Proteomes" id="UP000176101">
    <property type="component" value="Unassembled WGS sequence"/>
</dbReference>
<dbReference type="AlphaFoldDB" id="A0A1E7JWT0"/>
<evidence type="ECO:0000313" key="2">
    <source>
        <dbReference type="EMBL" id="OEU96057.1"/>
    </source>
</evidence>